<dbReference type="SUPFAM" id="SSF57424">
    <property type="entry name" value="LDL receptor-like module"/>
    <property type="match status" value="4"/>
</dbReference>
<evidence type="ECO:0000256" key="6">
    <source>
        <dbReference type="ARBA" id="ARBA00022729"/>
    </source>
</evidence>
<evidence type="ECO:0000256" key="3">
    <source>
        <dbReference type="ARBA" id="ARBA00022536"/>
    </source>
</evidence>
<feature type="disulfide bond" evidence="13">
    <location>
        <begin position="268"/>
        <end position="283"/>
    </location>
</feature>
<dbReference type="InterPro" id="IPR000033">
    <property type="entry name" value="LDLR_classB_rpt"/>
</dbReference>
<name>A0A812AS45_ACAPH</name>
<dbReference type="CDD" id="cd00112">
    <property type="entry name" value="LDLa"/>
    <property type="match status" value="2"/>
</dbReference>
<dbReference type="PROSITE" id="PS51120">
    <property type="entry name" value="LDLRB"/>
    <property type="match status" value="2"/>
</dbReference>
<dbReference type="EMBL" id="CAHIKZ030000146">
    <property type="protein sequence ID" value="CAE1155785.1"/>
    <property type="molecule type" value="Genomic_DNA"/>
</dbReference>
<evidence type="ECO:0000256" key="10">
    <source>
        <dbReference type="ARBA" id="ARBA00023157"/>
    </source>
</evidence>
<keyword evidence="12" id="KW-0325">Glycoprotein</keyword>
<dbReference type="InterPro" id="IPR036055">
    <property type="entry name" value="LDL_receptor-like_sf"/>
</dbReference>
<dbReference type="InterPro" id="IPR023415">
    <property type="entry name" value="LDLR_class-A_CS"/>
</dbReference>
<evidence type="ECO:0000256" key="12">
    <source>
        <dbReference type="ARBA" id="ARBA00023180"/>
    </source>
</evidence>
<dbReference type="Gene3D" id="4.10.400.10">
    <property type="entry name" value="Low-density Lipoprotein Receptor"/>
    <property type="match status" value="4"/>
</dbReference>
<evidence type="ECO:0000313" key="15">
    <source>
        <dbReference type="EMBL" id="CAE1155785.1"/>
    </source>
</evidence>
<evidence type="ECO:0000256" key="14">
    <source>
        <dbReference type="PROSITE-ProRule" id="PRU00461"/>
    </source>
</evidence>
<proteinExistence type="inferred from homology"/>
<feature type="disulfide bond" evidence="13">
    <location>
        <begin position="215"/>
        <end position="233"/>
    </location>
</feature>
<dbReference type="AlphaFoldDB" id="A0A812AS45"/>
<dbReference type="GO" id="GO:0043235">
    <property type="term" value="C:receptor complex"/>
    <property type="evidence" value="ECO:0007669"/>
    <property type="project" value="TreeGrafter"/>
</dbReference>
<evidence type="ECO:0000256" key="1">
    <source>
        <dbReference type="ARBA" id="ARBA00004167"/>
    </source>
</evidence>
<feature type="repeat" description="LDL-receptor class B" evidence="14">
    <location>
        <begin position="27"/>
        <end position="70"/>
    </location>
</feature>
<dbReference type="GO" id="GO:0042562">
    <property type="term" value="F:hormone binding"/>
    <property type="evidence" value="ECO:0007669"/>
    <property type="project" value="TreeGrafter"/>
</dbReference>
<keyword evidence="7" id="KW-0677">Repeat</keyword>
<evidence type="ECO:0000313" key="16">
    <source>
        <dbReference type="Proteomes" id="UP000597762"/>
    </source>
</evidence>
<sequence length="372" mass="41995">MNFEFTHKVTLAHVNIARAIALHPCKGYMYWTALNRQGKIERATMAGNQRTAIVTSGLGWPTGLAIDYQDEKLFWADSKLNRIERSNLDGNYREVIVDVSVRPFSLTVFGNYIYWSDWSIRSIFRAEKHTGNNQRHLIKDLHSRPLEVKVFSKAQQTCSDDPCQLFNGGCSHGCHPAPDGKAECSCDDNSGLVLANDDKMCVPKNNNCTSANFICMNGKCIYKRWICDIDDDCGDGSDEHPNLCAQHTCDPSMFRCDNGRCIRPYFRCDYDNDCRDNSDERDCTNNITCMTGQVKCPNNNICLSSRFLCDGDNDCGDHSDENVMFCQSVTCFPDDFYCSNKHHCIPGAWHCDGDDDCGDMEDEPPSCSKPLF</sequence>
<dbReference type="FunFam" id="4.10.400.10:FF:000005">
    <property type="entry name" value="low-density lipoprotein receptor-related protein 1B"/>
    <property type="match status" value="1"/>
</dbReference>
<evidence type="ECO:0000256" key="9">
    <source>
        <dbReference type="ARBA" id="ARBA00023136"/>
    </source>
</evidence>
<evidence type="ECO:0000256" key="7">
    <source>
        <dbReference type="ARBA" id="ARBA00022737"/>
    </source>
</evidence>
<protein>
    <submittedName>
        <fullName evidence="15">LRP2</fullName>
    </submittedName>
</protein>
<comment type="caution">
    <text evidence="15">The sequence shown here is derived from an EMBL/GenBank/DDBJ whole genome shotgun (WGS) entry which is preliminary data.</text>
</comment>
<dbReference type="InterPro" id="IPR051221">
    <property type="entry name" value="LDLR-related"/>
</dbReference>
<comment type="caution">
    <text evidence="13">Lacks conserved residue(s) required for the propagation of feature annotation.</text>
</comment>
<dbReference type="GO" id="GO:0016324">
    <property type="term" value="C:apical plasma membrane"/>
    <property type="evidence" value="ECO:0007669"/>
    <property type="project" value="TreeGrafter"/>
</dbReference>
<evidence type="ECO:0000256" key="11">
    <source>
        <dbReference type="ARBA" id="ARBA00023170"/>
    </source>
</evidence>
<dbReference type="PROSITE" id="PS01209">
    <property type="entry name" value="LDLRA_1"/>
    <property type="match status" value="2"/>
</dbReference>
<evidence type="ECO:0000256" key="2">
    <source>
        <dbReference type="ARBA" id="ARBA00009939"/>
    </source>
</evidence>
<dbReference type="Gene3D" id="2.120.10.30">
    <property type="entry name" value="TolB, C-terminal domain"/>
    <property type="match status" value="1"/>
</dbReference>
<dbReference type="InterPro" id="IPR011042">
    <property type="entry name" value="6-blade_b-propeller_TolB-like"/>
</dbReference>
<dbReference type="FunFam" id="2.120.10.30:FF:000241">
    <property type="entry name" value="Low-density lipoprotein receptor-related protein 6"/>
    <property type="match status" value="1"/>
</dbReference>
<keyword evidence="16" id="KW-1185">Reference proteome</keyword>
<evidence type="ECO:0000256" key="13">
    <source>
        <dbReference type="PROSITE-ProRule" id="PRU00124"/>
    </source>
</evidence>
<dbReference type="Pfam" id="PF00057">
    <property type="entry name" value="Ldl_recept_a"/>
    <property type="match status" value="4"/>
</dbReference>
<feature type="repeat" description="LDL-receptor class B" evidence="14">
    <location>
        <begin position="71"/>
        <end position="112"/>
    </location>
</feature>
<keyword evidence="8" id="KW-1133">Transmembrane helix</keyword>
<feature type="disulfide bond" evidence="13">
    <location>
        <begin position="249"/>
        <end position="261"/>
    </location>
</feature>
<keyword evidence="11" id="KW-0675">Receptor</keyword>
<dbReference type="OrthoDB" id="6154288at2759"/>
<comment type="subcellular location">
    <subcellularLocation>
        <location evidence="1">Membrane</location>
        <topology evidence="1">Single-pass membrane protein</topology>
    </subcellularLocation>
</comment>
<keyword evidence="6" id="KW-0732">Signal</keyword>
<dbReference type="Proteomes" id="UP000597762">
    <property type="component" value="Unassembled WGS sequence"/>
</dbReference>
<feature type="disulfide bond" evidence="13">
    <location>
        <begin position="256"/>
        <end position="274"/>
    </location>
</feature>
<keyword evidence="9" id="KW-0472">Membrane</keyword>
<evidence type="ECO:0000256" key="5">
    <source>
        <dbReference type="ARBA" id="ARBA00022692"/>
    </source>
</evidence>
<evidence type="ECO:0000256" key="4">
    <source>
        <dbReference type="ARBA" id="ARBA00022583"/>
    </source>
</evidence>
<dbReference type="SMART" id="SM00192">
    <property type="entry name" value="LDLa"/>
    <property type="match status" value="4"/>
</dbReference>
<comment type="similarity">
    <text evidence="2">Belongs to the LDLR family.</text>
</comment>
<dbReference type="PANTHER" id="PTHR22722:SF14">
    <property type="entry name" value="MEGALIN, ISOFORM A"/>
    <property type="match status" value="1"/>
</dbReference>
<dbReference type="SMART" id="SM00135">
    <property type="entry name" value="LY"/>
    <property type="match status" value="3"/>
</dbReference>
<keyword evidence="4" id="KW-0254">Endocytosis</keyword>
<dbReference type="PRINTS" id="PR00261">
    <property type="entry name" value="LDLRECEPTOR"/>
</dbReference>
<organism evidence="15 16">
    <name type="scientific">Acanthosepion pharaonis</name>
    <name type="common">Pharaoh cuttlefish</name>
    <name type="synonym">Sepia pharaonis</name>
    <dbReference type="NCBI Taxonomy" id="158019"/>
    <lineage>
        <taxon>Eukaryota</taxon>
        <taxon>Metazoa</taxon>
        <taxon>Spiralia</taxon>
        <taxon>Lophotrochozoa</taxon>
        <taxon>Mollusca</taxon>
        <taxon>Cephalopoda</taxon>
        <taxon>Coleoidea</taxon>
        <taxon>Decapodiformes</taxon>
        <taxon>Sepiida</taxon>
        <taxon>Sepiina</taxon>
        <taxon>Sepiidae</taxon>
        <taxon>Acanthosepion</taxon>
    </lineage>
</organism>
<dbReference type="PANTHER" id="PTHR22722">
    <property type="entry name" value="LOW-DENSITY LIPOPROTEIN RECEPTOR-RELATED PROTEIN 2-RELATED"/>
    <property type="match status" value="1"/>
</dbReference>
<keyword evidence="3" id="KW-0245">EGF-like domain</keyword>
<dbReference type="FunFam" id="4.10.400.10:FF:000001">
    <property type="entry name" value="Low-density lipoprotein receptor-related protein 1"/>
    <property type="match status" value="1"/>
</dbReference>
<keyword evidence="10 13" id="KW-1015">Disulfide bond</keyword>
<dbReference type="InterPro" id="IPR002172">
    <property type="entry name" value="LDrepeatLR_classA_rpt"/>
</dbReference>
<reference evidence="15" key="1">
    <citation type="submission" date="2021-01" db="EMBL/GenBank/DDBJ databases">
        <authorList>
            <person name="Li R."/>
            <person name="Bekaert M."/>
        </authorList>
    </citation>
    <scope>NUCLEOTIDE SEQUENCE</scope>
    <source>
        <strain evidence="15">Farmed</strain>
    </source>
</reference>
<dbReference type="Pfam" id="PF00058">
    <property type="entry name" value="Ldl_recept_b"/>
    <property type="match status" value="1"/>
</dbReference>
<dbReference type="FunFam" id="4.10.400.10:FF:000034">
    <property type="entry name" value="Low-density lipoprotein receptor-related protein 2"/>
    <property type="match status" value="1"/>
</dbReference>
<accession>A0A812AS45</accession>
<dbReference type="PROSITE" id="PS50068">
    <property type="entry name" value="LDLRA_2"/>
    <property type="match status" value="4"/>
</dbReference>
<evidence type="ECO:0000256" key="8">
    <source>
        <dbReference type="ARBA" id="ARBA00022989"/>
    </source>
</evidence>
<dbReference type="GO" id="GO:0006898">
    <property type="term" value="P:receptor-mediated endocytosis"/>
    <property type="evidence" value="ECO:0007669"/>
    <property type="project" value="TreeGrafter"/>
</dbReference>
<gene>
    <name evidence="15" type="ORF">SPHA_4564</name>
</gene>
<dbReference type="SUPFAM" id="SSF63825">
    <property type="entry name" value="YWTD domain"/>
    <property type="match status" value="1"/>
</dbReference>
<keyword evidence="5" id="KW-0812">Transmembrane</keyword>
<feature type="disulfide bond" evidence="13">
    <location>
        <begin position="208"/>
        <end position="220"/>
    </location>
</feature>